<evidence type="ECO:0000313" key="1">
    <source>
        <dbReference type="EMBL" id="KEO84227.1"/>
    </source>
</evidence>
<evidence type="ECO:0000313" key="2">
    <source>
        <dbReference type="Proteomes" id="UP000027931"/>
    </source>
</evidence>
<protein>
    <recommendedName>
        <fullName evidence="3">ATP-grasp domain-containing protein</fullName>
    </recommendedName>
</protein>
<reference evidence="1 2" key="1">
    <citation type="journal article" date="2013" name="Int. J. Syst. Evol. Microbiol.">
        <title>Tumebacillus flagellatus sp. nov., an alpha-amylase/pullulanase-producing bacterium isolated from cassava wastewater.</title>
        <authorList>
            <person name="Wang Q."/>
            <person name="Xie N."/>
            <person name="Qin Y."/>
            <person name="Shen N."/>
            <person name="Zhu J."/>
            <person name="Mi H."/>
            <person name="Huang R."/>
        </authorList>
    </citation>
    <scope>NUCLEOTIDE SEQUENCE [LARGE SCALE GENOMIC DNA]</scope>
    <source>
        <strain evidence="1 2">GST4</strain>
    </source>
</reference>
<comment type="caution">
    <text evidence="1">The sequence shown here is derived from an EMBL/GenBank/DDBJ whole genome shotgun (WGS) entry which is preliminary data.</text>
</comment>
<sequence length="369" mass="41719">MKAKGDVLIGILTVRRPGTKSFRGNHENFRDICEMGRRLGLQVAVFPAEAMNGSEDRIEAYLDARRNGRRVWRKTTLPYPTVVYNRVPDRKTEVQPAVRQAKKKLAERGIPLFNQHFFDKKQLAAWLSGEPETAGYLPKTEEIRDLHHLEQWMEQSTLLYVKPVDGKAGDGILQVTRSGSGWPYRVVAQQNGKRTRMFYKTRQEAALAVWGRVQGQEYLIQQGIDLASWRERKFDLRMLVQKNSTGAWKVTGVGARVADRDGITTHVPNGGEIARARTTLRAAFGSAKGDAILVKARETALVFARTLEQSVQREGGLLGELSLDVGVDTAGELWFFEANAKPMKFDEPSIRAKSLMRLLRYCEFLSRTK</sequence>
<dbReference type="AlphaFoldDB" id="A0A074MEK6"/>
<dbReference type="InterPro" id="IPR026838">
    <property type="entry name" value="YheC/D"/>
</dbReference>
<dbReference type="Pfam" id="PF14398">
    <property type="entry name" value="ATPgrasp_YheCD"/>
    <property type="match status" value="1"/>
</dbReference>
<organism evidence="1 2">
    <name type="scientific">Tumebacillus flagellatus</name>
    <dbReference type="NCBI Taxonomy" id="1157490"/>
    <lineage>
        <taxon>Bacteria</taxon>
        <taxon>Bacillati</taxon>
        <taxon>Bacillota</taxon>
        <taxon>Bacilli</taxon>
        <taxon>Bacillales</taxon>
        <taxon>Alicyclobacillaceae</taxon>
        <taxon>Tumebacillus</taxon>
    </lineage>
</organism>
<accession>A0A074MEK6</accession>
<keyword evidence="2" id="KW-1185">Reference proteome</keyword>
<evidence type="ECO:0008006" key="3">
    <source>
        <dbReference type="Google" id="ProtNLM"/>
    </source>
</evidence>
<proteinExistence type="predicted"/>
<dbReference type="EMBL" id="JMIR01000005">
    <property type="protein sequence ID" value="KEO84227.1"/>
    <property type="molecule type" value="Genomic_DNA"/>
</dbReference>
<dbReference type="OrthoDB" id="2371125at2"/>
<dbReference type="SUPFAM" id="SSF56059">
    <property type="entry name" value="Glutathione synthetase ATP-binding domain-like"/>
    <property type="match status" value="1"/>
</dbReference>
<dbReference type="Proteomes" id="UP000027931">
    <property type="component" value="Unassembled WGS sequence"/>
</dbReference>
<dbReference type="eggNOG" id="COG0189">
    <property type="taxonomic scope" value="Bacteria"/>
</dbReference>
<name>A0A074MEK6_9BACL</name>
<gene>
    <name evidence="1" type="ORF">EL26_05530</name>
</gene>
<dbReference type="RefSeq" id="WP_038085306.1">
    <property type="nucleotide sequence ID" value="NZ_JMIR01000005.1"/>
</dbReference>
<dbReference type="STRING" id="1157490.EL26_05530"/>